<dbReference type="InterPro" id="IPR036909">
    <property type="entry name" value="Cyt_c-like_dom_sf"/>
</dbReference>
<dbReference type="GO" id="GO:0046872">
    <property type="term" value="F:metal ion binding"/>
    <property type="evidence" value="ECO:0007669"/>
    <property type="project" value="UniProtKB-KW"/>
</dbReference>
<proteinExistence type="predicted"/>
<dbReference type="Pfam" id="PF00034">
    <property type="entry name" value="Cytochrom_C"/>
    <property type="match status" value="1"/>
</dbReference>
<keyword evidence="3" id="KW-0408">Iron</keyword>
<evidence type="ECO:0000313" key="5">
    <source>
        <dbReference type="EMBL" id="SVC74080.1"/>
    </source>
</evidence>
<evidence type="ECO:0000256" key="1">
    <source>
        <dbReference type="ARBA" id="ARBA00022617"/>
    </source>
</evidence>
<name>A0A382PMT6_9ZZZZ</name>
<dbReference type="InterPro" id="IPR009056">
    <property type="entry name" value="Cyt_c-like_dom"/>
</dbReference>
<evidence type="ECO:0000259" key="4">
    <source>
        <dbReference type="PROSITE" id="PS51007"/>
    </source>
</evidence>
<dbReference type="GO" id="GO:0020037">
    <property type="term" value="F:heme binding"/>
    <property type="evidence" value="ECO:0007669"/>
    <property type="project" value="InterPro"/>
</dbReference>
<keyword evidence="1" id="KW-0349">Heme</keyword>
<organism evidence="5">
    <name type="scientific">marine metagenome</name>
    <dbReference type="NCBI Taxonomy" id="408172"/>
    <lineage>
        <taxon>unclassified sequences</taxon>
        <taxon>metagenomes</taxon>
        <taxon>ecological metagenomes</taxon>
    </lineage>
</organism>
<accession>A0A382PMT6</accession>
<protein>
    <recommendedName>
        <fullName evidence="4">Cytochrome c domain-containing protein</fullName>
    </recommendedName>
</protein>
<feature type="non-terminal residue" evidence="5">
    <location>
        <position position="270"/>
    </location>
</feature>
<dbReference type="Gene3D" id="1.10.760.10">
    <property type="entry name" value="Cytochrome c-like domain"/>
    <property type="match status" value="1"/>
</dbReference>
<dbReference type="PROSITE" id="PS51007">
    <property type="entry name" value="CYTC"/>
    <property type="match status" value="1"/>
</dbReference>
<evidence type="ECO:0000256" key="2">
    <source>
        <dbReference type="ARBA" id="ARBA00022723"/>
    </source>
</evidence>
<dbReference type="GO" id="GO:0009055">
    <property type="term" value="F:electron transfer activity"/>
    <property type="evidence" value="ECO:0007669"/>
    <property type="project" value="InterPro"/>
</dbReference>
<feature type="domain" description="Cytochrome c" evidence="4">
    <location>
        <begin position="31"/>
        <end position="146"/>
    </location>
</feature>
<evidence type="ECO:0000256" key="3">
    <source>
        <dbReference type="ARBA" id="ARBA00023004"/>
    </source>
</evidence>
<dbReference type="EMBL" id="UINC01108178">
    <property type="protein sequence ID" value="SVC74080.1"/>
    <property type="molecule type" value="Genomic_DNA"/>
</dbReference>
<sequence length="270" mass="29744">MNALSPRAMTKSILIFFLLGCLPVLAQQEIDAVAEGEKAFATYGCVVCHAVSKDDKSIRTGPNLYGLFQNKPRDREVQNPNSGARSQIKADKKYYTTSVRKSWDALAISESGQTKGKPYPQIMPMYAKEVIPDQAVGYIWHFLRTLAAEGQAGPAVVKMKQDKKVIPKNPIEIPNEILVTKRTRVFRAPLRGSSGRALHVGFPNGMNYTFDARVLSVRNVWGGGFLNLTQERSGRGRPGSVRGKGNRVFIQGVGILRPMTGSGDVVDFEF</sequence>
<keyword evidence="2" id="KW-0479">Metal-binding</keyword>
<reference evidence="5" key="1">
    <citation type="submission" date="2018-05" db="EMBL/GenBank/DDBJ databases">
        <authorList>
            <person name="Lanie J.A."/>
            <person name="Ng W.-L."/>
            <person name="Kazmierczak K.M."/>
            <person name="Andrzejewski T.M."/>
            <person name="Davidsen T.M."/>
            <person name="Wayne K.J."/>
            <person name="Tettelin H."/>
            <person name="Glass J.I."/>
            <person name="Rusch D."/>
            <person name="Podicherti R."/>
            <person name="Tsui H.-C.T."/>
            <person name="Winkler M.E."/>
        </authorList>
    </citation>
    <scope>NUCLEOTIDE SEQUENCE</scope>
</reference>
<dbReference type="AlphaFoldDB" id="A0A382PMT6"/>
<dbReference type="SUPFAM" id="SSF46626">
    <property type="entry name" value="Cytochrome c"/>
    <property type="match status" value="1"/>
</dbReference>
<gene>
    <name evidence="5" type="ORF">METZ01_LOCUS326934</name>
</gene>